<dbReference type="InterPro" id="IPR005750">
    <property type="entry name" value="UDP_GlcNAc_COvinyl_MurA"/>
</dbReference>
<feature type="binding site" evidence="12">
    <location>
        <begin position="28"/>
        <end position="29"/>
    </location>
    <ligand>
        <name>phosphoenolpyruvate</name>
        <dbReference type="ChEBI" id="CHEBI:58702"/>
    </ligand>
</feature>
<reference evidence="14 15" key="1">
    <citation type="journal article" date="2016" name="Nat. Commun.">
        <title>Thousands of microbial genomes shed light on interconnected biogeochemical processes in an aquifer system.</title>
        <authorList>
            <person name="Anantharaman K."/>
            <person name="Brown C.T."/>
            <person name="Hug L.A."/>
            <person name="Sharon I."/>
            <person name="Castelle C.J."/>
            <person name="Probst A.J."/>
            <person name="Thomas B.C."/>
            <person name="Singh A."/>
            <person name="Wilkins M.J."/>
            <person name="Karaoz U."/>
            <person name="Brodie E.L."/>
            <person name="Williams K.H."/>
            <person name="Hubbard S.S."/>
            <person name="Banfield J.F."/>
        </authorList>
    </citation>
    <scope>NUCLEOTIDE SEQUENCE [LARGE SCALE GENOMIC DNA]</scope>
</reference>
<dbReference type="CDD" id="cd01555">
    <property type="entry name" value="UdpNAET"/>
    <property type="match status" value="1"/>
</dbReference>
<dbReference type="GO" id="GO:0009252">
    <property type="term" value="P:peptidoglycan biosynthetic process"/>
    <property type="evidence" value="ECO:0007669"/>
    <property type="project" value="UniProtKB-UniRule"/>
</dbReference>
<dbReference type="AlphaFoldDB" id="A0A1G2MI58"/>
<comment type="subcellular location">
    <subcellularLocation>
        <location evidence="1 12">Cytoplasm</location>
    </subcellularLocation>
</comment>
<feature type="domain" description="Enolpyruvate transferase" evidence="13">
    <location>
        <begin position="14"/>
        <end position="422"/>
    </location>
</feature>
<dbReference type="GO" id="GO:0008760">
    <property type="term" value="F:UDP-N-acetylglucosamine 1-carboxyvinyltransferase activity"/>
    <property type="evidence" value="ECO:0007669"/>
    <property type="project" value="UniProtKB-UniRule"/>
</dbReference>
<evidence type="ECO:0000256" key="9">
    <source>
        <dbReference type="ARBA" id="ARBA00023316"/>
    </source>
</evidence>
<dbReference type="Gene3D" id="3.65.10.10">
    <property type="entry name" value="Enolpyruvate transferase domain"/>
    <property type="match status" value="2"/>
</dbReference>
<evidence type="ECO:0000256" key="1">
    <source>
        <dbReference type="ARBA" id="ARBA00004496"/>
    </source>
</evidence>
<feature type="modified residue" description="2-(S-cysteinyl)pyruvic acid O-phosphothioketal" evidence="12">
    <location>
        <position position="123"/>
    </location>
</feature>
<dbReference type="InterPro" id="IPR013792">
    <property type="entry name" value="RNA3'P_cycl/enolpyr_Trfase_a/b"/>
</dbReference>
<dbReference type="InterPro" id="IPR001986">
    <property type="entry name" value="Enolpyruvate_Tfrase_dom"/>
</dbReference>
<keyword evidence="7 12" id="KW-0573">Peptidoglycan synthesis</keyword>
<accession>A0A1G2MI58</accession>
<feature type="active site" description="Proton donor" evidence="12">
    <location>
        <position position="123"/>
    </location>
</feature>
<keyword evidence="4 12" id="KW-0132">Cell division</keyword>
<dbReference type="Pfam" id="PF00275">
    <property type="entry name" value="EPSP_synthase"/>
    <property type="match status" value="1"/>
</dbReference>
<evidence type="ECO:0000256" key="10">
    <source>
        <dbReference type="ARBA" id="ARBA00038367"/>
    </source>
</evidence>
<keyword evidence="12" id="KW-0670">Pyruvate</keyword>
<dbReference type="SUPFAM" id="SSF55205">
    <property type="entry name" value="EPT/RTPC-like"/>
    <property type="match status" value="1"/>
</dbReference>
<evidence type="ECO:0000256" key="4">
    <source>
        <dbReference type="ARBA" id="ARBA00022618"/>
    </source>
</evidence>
<evidence type="ECO:0000256" key="5">
    <source>
        <dbReference type="ARBA" id="ARBA00022679"/>
    </source>
</evidence>
<evidence type="ECO:0000256" key="12">
    <source>
        <dbReference type="HAMAP-Rule" id="MF_00111"/>
    </source>
</evidence>
<keyword evidence="9 12" id="KW-0961">Cell wall biogenesis/degradation</keyword>
<comment type="function">
    <text evidence="12">Cell wall formation. Adds enolpyruvyl to UDP-N-acetylglucosamine.</text>
</comment>
<dbReference type="InterPro" id="IPR050068">
    <property type="entry name" value="MurA_subfamily"/>
</dbReference>
<comment type="caution">
    <text evidence="12">Lacks conserved residue(s) required for the propagation of feature annotation.</text>
</comment>
<dbReference type="GO" id="GO:0008360">
    <property type="term" value="P:regulation of cell shape"/>
    <property type="evidence" value="ECO:0007669"/>
    <property type="project" value="UniProtKB-KW"/>
</dbReference>
<dbReference type="GO" id="GO:0019277">
    <property type="term" value="P:UDP-N-acetylgalactosamine biosynthetic process"/>
    <property type="evidence" value="ECO:0007669"/>
    <property type="project" value="InterPro"/>
</dbReference>
<evidence type="ECO:0000256" key="7">
    <source>
        <dbReference type="ARBA" id="ARBA00022984"/>
    </source>
</evidence>
<dbReference type="STRING" id="1802306.A3C72_04780"/>
<comment type="caution">
    <text evidence="14">The sequence shown here is derived from an EMBL/GenBank/DDBJ whole genome shotgun (WGS) entry which is preliminary data.</text>
</comment>
<dbReference type="UniPathway" id="UPA00219"/>
<dbReference type="HAMAP" id="MF_00111">
    <property type="entry name" value="MurA"/>
    <property type="match status" value="1"/>
</dbReference>
<keyword evidence="3 12" id="KW-0963">Cytoplasm</keyword>
<dbReference type="GO" id="GO:0071555">
    <property type="term" value="P:cell wall organization"/>
    <property type="evidence" value="ECO:0007669"/>
    <property type="project" value="UniProtKB-KW"/>
</dbReference>
<protein>
    <recommendedName>
        <fullName evidence="12">UDP-N-acetylglucosamine 1-carboxyvinyltransferase</fullName>
        <ecNumber evidence="12">2.5.1.7</ecNumber>
    </recommendedName>
    <alternativeName>
        <fullName evidence="12">Enoylpyruvate transferase</fullName>
    </alternativeName>
    <alternativeName>
        <fullName evidence="12">UDP-N-acetylglucosamine enolpyruvyl transferase</fullName>
        <shortName evidence="12">EPT</shortName>
    </alternativeName>
</protein>
<evidence type="ECO:0000259" key="13">
    <source>
        <dbReference type="Pfam" id="PF00275"/>
    </source>
</evidence>
<evidence type="ECO:0000256" key="2">
    <source>
        <dbReference type="ARBA" id="ARBA00004752"/>
    </source>
</evidence>
<comment type="catalytic activity">
    <reaction evidence="11 12">
        <text>phosphoenolpyruvate + UDP-N-acetyl-alpha-D-glucosamine = UDP-N-acetyl-3-O-(1-carboxyvinyl)-alpha-D-glucosamine + phosphate</text>
        <dbReference type="Rhea" id="RHEA:18681"/>
        <dbReference type="ChEBI" id="CHEBI:43474"/>
        <dbReference type="ChEBI" id="CHEBI:57705"/>
        <dbReference type="ChEBI" id="CHEBI:58702"/>
        <dbReference type="ChEBI" id="CHEBI:68483"/>
        <dbReference type="EC" id="2.5.1.7"/>
    </reaction>
</comment>
<comment type="pathway">
    <text evidence="2 12">Cell wall biogenesis; peptidoglycan biosynthesis.</text>
</comment>
<organism evidence="14 15">
    <name type="scientific">Candidatus Taylorbacteria bacterium RIFCSPHIGHO2_02_FULL_43_32b</name>
    <dbReference type="NCBI Taxonomy" id="1802306"/>
    <lineage>
        <taxon>Bacteria</taxon>
        <taxon>Candidatus Tayloriibacteriota</taxon>
    </lineage>
</organism>
<keyword evidence="8 12" id="KW-0131">Cell cycle</keyword>
<feature type="binding site" evidence="12">
    <location>
        <position position="320"/>
    </location>
    <ligand>
        <name>UDP-N-acetyl-alpha-D-glucosamine</name>
        <dbReference type="ChEBI" id="CHEBI:57705"/>
    </ligand>
</feature>
<evidence type="ECO:0000256" key="11">
    <source>
        <dbReference type="ARBA" id="ARBA00047527"/>
    </source>
</evidence>
<evidence type="ECO:0000256" key="6">
    <source>
        <dbReference type="ARBA" id="ARBA00022960"/>
    </source>
</evidence>
<evidence type="ECO:0000256" key="3">
    <source>
        <dbReference type="ARBA" id="ARBA00022490"/>
    </source>
</evidence>
<dbReference type="InterPro" id="IPR036968">
    <property type="entry name" value="Enolpyruvate_Tfrase_sf"/>
</dbReference>
<evidence type="ECO:0000313" key="15">
    <source>
        <dbReference type="Proteomes" id="UP000177130"/>
    </source>
</evidence>
<comment type="similarity">
    <text evidence="10 12">Belongs to the EPSP synthase family. MurA subfamily.</text>
</comment>
<dbReference type="PANTHER" id="PTHR43783">
    <property type="entry name" value="UDP-N-ACETYLGLUCOSAMINE 1-CARBOXYVINYLTRANSFERASE"/>
    <property type="match status" value="1"/>
</dbReference>
<evidence type="ECO:0000256" key="8">
    <source>
        <dbReference type="ARBA" id="ARBA00023306"/>
    </source>
</evidence>
<dbReference type="Proteomes" id="UP000177130">
    <property type="component" value="Unassembled WGS sequence"/>
</dbReference>
<feature type="binding site" evidence="12">
    <location>
        <position position="342"/>
    </location>
    <ligand>
        <name>UDP-N-acetyl-alpha-D-glucosamine</name>
        <dbReference type="ChEBI" id="CHEBI:57705"/>
    </ligand>
</feature>
<dbReference type="EMBL" id="MHRK01000031">
    <property type="protein sequence ID" value="OHA23533.1"/>
    <property type="molecule type" value="Genomic_DNA"/>
</dbReference>
<evidence type="ECO:0000313" key="14">
    <source>
        <dbReference type="EMBL" id="OHA23533.1"/>
    </source>
</evidence>
<feature type="binding site" evidence="12">
    <location>
        <begin position="128"/>
        <end position="132"/>
    </location>
    <ligand>
        <name>UDP-N-acetyl-alpha-D-glucosamine</name>
        <dbReference type="ChEBI" id="CHEBI:57705"/>
    </ligand>
</feature>
<dbReference type="GO" id="GO:0051301">
    <property type="term" value="P:cell division"/>
    <property type="evidence" value="ECO:0007669"/>
    <property type="project" value="UniProtKB-KW"/>
</dbReference>
<dbReference type="NCBIfam" id="NF006873">
    <property type="entry name" value="PRK09369.1"/>
    <property type="match status" value="1"/>
</dbReference>
<sequence>MQNKEYFVIEGLAGSKEIAGSIEVNGSKNAVLPMMAASLLYDSSLVIENCPDIEDIKRMSELLGGLGVTVDRTKKGSVVIEGQRLSKSILDAEISKRMRASIFLIGPILGRMGEVTFPHPGGCVIGARPIDLFIDGYLKMGAELKEDENFYTLACKDGKLHGAEITFKFQSVGATETFMLSALLAKGITILRNCAIEPEVTSMALHLIKSGAKINGAGTTTLIIEGGDGALLHSDSRNVYQAIPDRLEAGSFLILGAIAASKLKIEKCDPEHLSVPIEILRSAGADIEIGKDFLVVKAVPPNVCRSISVKTHEYPGFPTDLQAPLTVLISQCCGEGTIFETIYEGRLNYTADLMKMGADIKMWDAHHVTIKGPNSLKGRELEGPDIRAGIAFIIAAIVAKGQSVIRNAYYIDRGYEQIEERLRKIGVNIKRVSA</sequence>
<dbReference type="NCBIfam" id="TIGR01072">
    <property type="entry name" value="murA"/>
    <property type="match status" value="1"/>
</dbReference>
<feature type="binding site" evidence="12">
    <location>
        <position position="99"/>
    </location>
    <ligand>
        <name>UDP-N-acetyl-alpha-D-glucosamine</name>
        <dbReference type="ChEBI" id="CHEBI:57705"/>
    </ligand>
</feature>
<keyword evidence="5 12" id="KW-0808">Transferase</keyword>
<dbReference type="EC" id="2.5.1.7" evidence="12"/>
<dbReference type="GO" id="GO:0005737">
    <property type="term" value="C:cytoplasm"/>
    <property type="evidence" value="ECO:0007669"/>
    <property type="project" value="UniProtKB-SubCell"/>
</dbReference>
<proteinExistence type="inferred from homology"/>
<dbReference type="PANTHER" id="PTHR43783:SF1">
    <property type="entry name" value="UDP-N-ACETYLGLUCOSAMINE 1-CARBOXYVINYLTRANSFERASE"/>
    <property type="match status" value="1"/>
</dbReference>
<name>A0A1G2MI58_9BACT</name>
<keyword evidence="6 12" id="KW-0133">Cell shape</keyword>
<gene>
    <name evidence="12" type="primary">murA</name>
    <name evidence="14" type="ORF">A3C72_04780</name>
</gene>